<organism evidence="1 2">
    <name type="scientific">Photobacterium indicum</name>
    <dbReference type="NCBI Taxonomy" id="81447"/>
    <lineage>
        <taxon>Bacteria</taxon>
        <taxon>Pseudomonadati</taxon>
        <taxon>Pseudomonadota</taxon>
        <taxon>Gammaproteobacteria</taxon>
        <taxon>Vibrionales</taxon>
        <taxon>Vibrionaceae</taxon>
        <taxon>Photobacterium</taxon>
    </lineage>
</organism>
<sequence length="150" mass="15317">MQKAACNKLGKKNNSIISIRPNMEYCFSGFASNRFFNLTNNVVMALYKENLAGGYIVRISQKFLPAILVPAIIGGATGIAGSIGDSIMDGKEICVSDVIVTAVSGVITGAAVPIMTPGIIGGIAATGLGVSAKGMCTSCHLGSNCGDGKQ</sequence>
<gene>
    <name evidence="1" type="ORF">C9J47_17845</name>
</gene>
<reference evidence="1 2" key="1">
    <citation type="submission" date="2018-03" db="EMBL/GenBank/DDBJ databases">
        <title>Whole genome sequencing of Histamine producing bacteria.</title>
        <authorList>
            <person name="Butler K."/>
        </authorList>
    </citation>
    <scope>NUCLEOTIDE SEQUENCE [LARGE SCALE GENOMIC DNA]</scope>
    <source>
        <strain evidence="1 2">ATCC 19614</strain>
    </source>
</reference>
<dbReference type="EMBL" id="PYOC01000007">
    <property type="protein sequence ID" value="PSV45177.1"/>
    <property type="molecule type" value="Genomic_DNA"/>
</dbReference>
<evidence type="ECO:0000313" key="2">
    <source>
        <dbReference type="Proteomes" id="UP000241803"/>
    </source>
</evidence>
<protein>
    <submittedName>
        <fullName evidence="1">Uncharacterized protein</fullName>
    </submittedName>
</protein>
<comment type="caution">
    <text evidence="1">The sequence shown here is derived from an EMBL/GenBank/DDBJ whole genome shotgun (WGS) entry which is preliminary data.</text>
</comment>
<evidence type="ECO:0000313" key="1">
    <source>
        <dbReference type="EMBL" id="PSV45177.1"/>
    </source>
</evidence>
<name>A0A2T3L5J3_9GAMM</name>
<proteinExistence type="predicted"/>
<keyword evidence="2" id="KW-1185">Reference proteome</keyword>
<dbReference type="AlphaFoldDB" id="A0A2T3L5J3"/>
<accession>A0A2T3L5J3</accession>
<dbReference type="Proteomes" id="UP000241803">
    <property type="component" value="Unassembled WGS sequence"/>
</dbReference>